<dbReference type="EC" id="3.4.17.24" evidence="11"/>
<sequence length="743" mass="84977">MTEFRCGGLTFLANFDSANLARVEKVLRDEESEATNSIEVKADYEYQVWTKPDCGGTEYENGNRSWFHFGVRGGTMLKVIKITIMNLNKQGKLFAQGHAPLVKSGKKWERIRDRPTWQSVDNDFRLTFTHRFLNTAPTVYFAFCYPFSYLECQEMLESLDDRFREDNEIYYHRELLCRSIDGLRVDLLTISDYEGIHSELEPVFDEHLFPDGAKKRPRKFEKKRVFFVSSRVHPGETPSSFVFNGFLDLILRQNDERAKQLRRKYVFKLIPILNPDGVKMGHYRTDSRGANLNRYYLQPDFSLQPTIYAAKAVIRFHHDANSPDNQLSTCENKDFSTALQDLSSSSGSQKSDQENVALDRSKLLFSKTNSIASIERQTTLPVLNDTHSNLTIDKHSTSGVLEHINSHNKDNNQGGSLFINTGKINNDMEKKISGIAFYIDLHGHASKRGCFLYGNNLPDEEEQVKNILYAKLMAVNSAHFDFSACNFTEKNMYTRDKRDGLSKEGSGRVSIWKTFGITHSYTLECNYNSGKGLNAVPPAKGDDGRATPPPPASFPPKYTPTHYEEVGRALAVSALDIENSNPWPRIGYADIHALREILRRSIRASRGLPLPARKFGGPLKRNSINLGPVRTVNRNTSNSHSAPTKTTPVPPRTLLHVRSEPSMIPKHKTSVEIVSKSLMNNRRLKNDFKETETQSKFSQNKRRRKKNLLPKRKTYEDKSFTVICDNPSDFYRRRNNTTFWVDF</sequence>
<evidence type="ECO:0000259" key="14">
    <source>
        <dbReference type="PROSITE" id="PS52035"/>
    </source>
</evidence>
<feature type="compositionally biased region" description="Pro residues" evidence="13">
    <location>
        <begin position="547"/>
        <end position="556"/>
    </location>
</feature>
<dbReference type="PROSITE" id="PS52035">
    <property type="entry name" value="PEPTIDASE_M14"/>
    <property type="match status" value="1"/>
</dbReference>
<dbReference type="InterPro" id="IPR034286">
    <property type="entry name" value="M14_AGBL5-like"/>
</dbReference>
<dbReference type="Gene3D" id="2.60.40.3120">
    <property type="match status" value="1"/>
</dbReference>
<dbReference type="InterPro" id="IPR000834">
    <property type="entry name" value="Peptidase_M14"/>
</dbReference>
<proteinExistence type="inferred from homology"/>
<evidence type="ECO:0000256" key="5">
    <source>
        <dbReference type="ARBA" id="ARBA00022670"/>
    </source>
</evidence>
<keyword evidence="7" id="KW-0378">Hydrolase</keyword>
<evidence type="ECO:0000256" key="9">
    <source>
        <dbReference type="ARBA" id="ARBA00023049"/>
    </source>
</evidence>
<dbReference type="Proteomes" id="UP000549394">
    <property type="component" value="Unassembled WGS sequence"/>
</dbReference>
<dbReference type="Gene3D" id="3.40.630.10">
    <property type="entry name" value="Zn peptidases"/>
    <property type="match status" value="2"/>
</dbReference>
<evidence type="ECO:0000256" key="6">
    <source>
        <dbReference type="ARBA" id="ARBA00022723"/>
    </source>
</evidence>
<feature type="compositionally biased region" description="Polar residues" evidence="13">
    <location>
        <begin position="633"/>
        <end position="647"/>
    </location>
</feature>
<dbReference type="PANTHER" id="PTHR12756:SF12">
    <property type="entry name" value="CYTOSOLIC CARBOXYPEPTIDASE-LIKE PROTEIN 5"/>
    <property type="match status" value="1"/>
</dbReference>
<evidence type="ECO:0000256" key="2">
    <source>
        <dbReference type="ARBA" id="ARBA00004496"/>
    </source>
</evidence>
<dbReference type="CDD" id="cd06236">
    <property type="entry name" value="M14_AGBL5_like"/>
    <property type="match status" value="1"/>
</dbReference>
<dbReference type="GO" id="GO:0006508">
    <property type="term" value="P:proteolysis"/>
    <property type="evidence" value="ECO:0007669"/>
    <property type="project" value="UniProtKB-KW"/>
</dbReference>
<evidence type="ECO:0000256" key="8">
    <source>
        <dbReference type="ARBA" id="ARBA00022833"/>
    </source>
</evidence>
<dbReference type="InterPro" id="IPR050821">
    <property type="entry name" value="Cytosolic_carboxypeptidase"/>
</dbReference>
<dbReference type="AlphaFoldDB" id="A0A7I8VHW0"/>
<feature type="compositionally biased region" description="Basic residues" evidence="13">
    <location>
        <begin position="699"/>
        <end position="712"/>
    </location>
</feature>
<evidence type="ECO:0000256" key="11">
    <source>
        <dbReference type="ARBA" id="ARBA00026108"/>
    </source>
</evidence>
<dbReference type="GO" id="GO:0004181">
    <property type="term" value="F:metallocarboxypeptidase activity"/>
    <property type="evidence" value="ECO:0007669"/>
    <property type="project" value="InterPro"/>
</dbReference>
<dbReference type="GO" id="GO:0005737">
    <property type="term" value="C:cytoplasm"/>
    <property type="evidence" value="ECO:0007669"/>
    <property type="project" value="UniProtKB-SubCell"/>
</dbReference>
<gene>
    <name evidence="15" type="ORF">DGYR_LOCUS4482</name>
</gene>
<comment type="cofactor">
    <cofactor evidence="1">
        <name>Zn(2+)</name>
        <dbReference type="ChEBI" id="CHEBI:29105"/>
    </cofactor>
</comment>
<dbReference type="Pfam" id="PF00246">
    <property type="entry name" value="Peptidase_M14"/>
    <property type="match status" value="1"/>
</dbReference>
<dbReference type="EMBL" id="CAJFCJ010000006">
    <property type="protein sequence ID" value="CAD5115782.1"/>
    <property type="molecule type" value="Genomic_DNA"/>
</dbReference>
<evidence type="ECO:0000256" key="3">
    <source>
        <dbReference type="ARBA" id="ARBA00005988"/>
    </source>
</evidence>
<keyword evidence="8" id="KW-0862">Zinc</keyword>
<organism evidence="15 16">
    <name type="scientific">Dimorphilus gyrociliatus</name>
    <dbReference type="NCBI Taxonomy" id="2664684"/>
    <lineage>
        <taxon>Eukaryota</taxon>
        <taxon>Metazoa</taxon>
        <taxon>Spiralia</taxon>
        <taxon>Lophotrochozoa</taxon>
        <taxon>Annelida</taxon>
        <taxon>Polychaeta</taxon>
        <taxon>Polychaeta incertae sedis</taxon>
        <taxon>Dinophilidae</taxon>
        <taxon>Dimorphilus</taxon>
    </lineage>
</organism>
<dbReference type="PANTHER" id="PTHR12756">
    <property type="entry name" value="CYTOSOLIC CARBOXYPEPTIDASE"/>
    <property type="match status" value="1"/>
</dbReference>
<dbReference type="OrthoDB" id="10253041at2759"/>
<keyword evidence="9" id="KW-0482">Metalloprotease</keyword>
<feature type="domain" description="Peptidase M14" evidence="14">
    <location>
        <begin position="145"/>
        <end position="578"/>
    </location>
</feature>
<comment type="similarity">
    <text evidence="3 12">Belongs to the peptidase M14 family.</text>
</comment>
<evidence type="ECO:0000256" key="13">
    <source>
        <dbReference type="SAM" id="MobiDB-lite"/>
    </source>
</evidence>
<evidence type="ECO:0000313" key="15">
    <source>
        <dbReference type="EMBL" id="CAD5115782.1"/>
    </source>
</evidence>
<reference evidence="15 16" key="1">
    <citation type="submission" date="2020-08" db="EMBL/GenBank/DDBJ databases">
        <authorList>
            <person name="Hejnol A."/>
        </authorList>
    </citation>
    <scope>NUCLEOTIDE SEQUENCE [LARGE SCALE GENOMIC DNA]</scope>
</reference>
<evidence type="ECO:0000256" key="12">
    <source>
        <dbReference type="PROSITE-ProRule" id="PRU01379"/>
    </source>
</evidence>
<name>A0A7I8VHW0_9ANNE</name>
<dbReference type="GO" id="GO:0008270">
    <property type="term" value="F:zinc ion binding"/>
    <property type="evidence" value="ECO:0007669"/>
    <property type="project" value="InterPro"/>
</dbReference>
<comment type="subcellular location">
    <subcellularLocation>
        <location evidence="2">Cytoplasm</location>
    </subcellularLocation>
</comment>
<accession>A0A7I8VHW0</accession>
<feature type="region of interest" description="Disordered" evidence="13">
    <location>
        <begin position="688"/>
        <end position="712"/>
    </location>
</feature>
<dbReference type="SUPFAM" id="SSF53187">
    <property type="entry name" value="Zn-dependent exopeptidases"/>
    <property type="match status" value="1"/>
</dbReference>
<evidence type="ECO:0000256" key="10">
    <source>
        <dbReference type="ARBA" id="ARBA00024524"/>
    </source>
</evidence>
<comment type="catalytic activity">
    <reaction evidence="10">
        <text>C-terminal L-alpha-aminoacyl-L-glutamyl-L-glutamyl-[tubulin] + H2O = C-terminal L-alpha-aminoacyl-L-glutamyl-[tubulin] + L-glutamate</text>
        <dbReference type="Rhea" id="RHEA:63792"/>
        <dbReference type="Rhea" id="RHEA-COMP:16435"/>
        <dbReference type="Rhea" id="RHEA-COMP:16436"/>
        <dbReference type="ChEBI" id="CHEBI:15377"/>
        <dbReference type="ChEBI" id="CHEBI:29985"/>
        <dbReference type="ChEBI" id="CHEBI:149555"/>
        <dbReference type="ChEBI" id="CHEBI:149556"/>
        <dbReference type="EC" id="3.4.17.24"/>
    </reaction>
    <physiologicalReaction direction="left-to-right" evidence="10">
        <dbReference type="Rhea" id="RHEA:63793"/>
    </physiologicalReaction>
</comment>
<evidence type="ECO:0000256" key="4">
    <source>
        <dbReference type="ARBA" id="ARBA00022490"/>
    </source>
</evidence>
<feature type="region of interest" description="Disordered" evidence="13">
    <location>
        <begin position="534"/>
        <end position="556"/>
    </location>
</feature>
<comment type="caution">
    <text evidence="15">The sequence shown here is derived from an EMBL/GenBank/DDBJ whole genome shotgun (WGS) entry which is preliminary data.</text>
</comment>
<keyword evidence="6" id="KW-0479">Metal-binding</keyword>
<evidence type="ECO:0000313" key="16">
    <source>
        <dbReference type="Proteomes" id="UP000549394"/>
    </source>
</evidence>
<feature type="active site" description="Proton donor/acceptor" evidence="12">
    <location>
        <position position="524"/>
    </location>
</feature>
<evidence type="ECO:0000256" key="7">
    <source>
        <dbReference type="ARBA" id="ARBA00022801"/>
    </source>
</evidence>
<keyword evidence="5" id="KW-0645">Protease</keyword>
<evidence type="ECO:0000256" key="1">
    <source>
        <dbReference type="ARBA" id="ARBA00001947"/>
    </source>
</evidence>
<keyword evidence="4" id="KW-0963">Cytoplasm</keyword>
<keyword evidence="16" id="KW-1185">Reference proteome</keyword>
<feature type="region of interest" description="Disordered" evidence="13">
    <location>
        <begin position="633"/>
        <end position="652"/>
    </location>
</feature>
<protein>
    <recommendedName>
        <fullName evidence="11">tubulin-glutamate carboxypeptidase</fullName>
        <ecNumber evidence="11">3.4.17.24</ecNumber>
    </recommendedName>
</protein>